<gene>
    <name evidence="1" type="primary">thiS</name>
</gene>
<dbReference type="PANTHER" id="PTHR34472">
    <property type="entry name" value="SULFUR CARRIER PROTEIN THIS"/>
    <property type="match status" value="1"/>
</dbReference>
<protein>
    <submittedName>
        <fullName evidence="1">Thiamin biosynthesis protein S</fullName>
    </submittedName>
</protein>
<dbReference type="GeneID" id="33359906"/>
<geneLocation type="chloroplast" evidence="1"/>
<evidence type="ECO:0000313" key="1">
    <source>
        <dbReference type="EMBL" id="ARW66718.1"/>
    </source>
</evidence>
<dbReference type="CDD" id="cd00565">
    <property type="entry name" value="Ubl_ThiS"/>
    <property type="match status" value="1"/>
</dbReference>
<dbReference type="InterPro" id="IPR012675">
    <property type="entry name" value="Beta-grasp_dom_sf"/>
</dbReference>
<organism evidence="1">
    <name type="scientific">Dasyclonium flaccidum</name>
    <dbReference type="NCBI Taxonomy" id="2007274"/>
    <lineage>
        <taxon>Eukaryota</taxon>
        <taxon>Rhodophyta</taxon>
        <taxon>Florideophyceae</taxon>
        <taxon>Rhodymeniophycidae</taxon>
        <taxon>Ceramiales</taxon>
        <taxon>Rhodomelaceae</taxon>
        <taxon>Polyzonieae</taxon>
        <taxon>Dasyclonium</taxon>
    </lineage>
</organism>
<dbReference type="InterPro" id="IPR003749">
    <property type="entry name" value="ThiS/MoaD-like"/>
</dbReference>
<dbReference type="EMBL" id="MF101443">
    <property type="protein sequence ID" value="ARW66718.1"/>
    <property type="molecule type" value="Genomic_DNA"/>
</dbReference>
<dbReference type="AlphaFoldDB" id="A0A1Z1MKY5"/>
<sequence>MEDYITIFINGEPFNCNSSMSLKSILIYLNINISSVIIEYNNQIIDQLSFGSLFFVNNDRLEIITIAGGG</sequence>
<dbReference type="Gene3D" id="3.10.20.30">
    <property type="match status" value="1"/>
</dbReference>
<dbReference type="PANTHER" id="PTHR34472:SF1">
    <property type="entry name" value="SULFUR CARRIER PROTEIN THIS"/>
    <property type="match status" value="1"/>
</dbReference>
<dbReference type="InterPro" id="IPR016155">
    <property type="entry name" value="Mopterin_synth/thiamin_S_b"/>
</dbReference>
<proteinExistence type="predicted"/>
<keyword evidence="1" id="KW-0150">Chloroplast</keyword>
<reference evidence="1" key="1">
    <citation type="journal article" date="2017" name="J. Phycol.">
        <title>Analysis of chloroplast genomes and a supermatrix inform reclassification of the Rhodomelaceae (Rhodophyta).</title>
        <authorList>
            <person name="Diaz-Tapia P."/>
            <person name="Maggs C.A."/>
            <person name="West J.A."/>
            <person name="Verbruggen H."/>
        </authorList>
    </citation>
    <scope>NUCLEOTIDE SEQUENCE</scope>
    <source>
        <strain evidence="1">PD1087</strain>
    </source>
</reference>
<dbReference type="Pfam" id="PF02597">
    <property type="entry name" value="ThiS"/>
    <property type="match status" value="1"/>
</dbReference>
<dbReference type="SUPFAM" id="SSF54285">
    <property type="entry name" value="MoaD/ThiS"/>
    <property type="match status" value="1"/>
</dbReference>
<name>A0A1Z1MKY5_9FLOR</name>
<dbReference type="RefSeq" id="YP_009397532.1">
    <property type="nucleotide sequence ID" value="NC_035287.1"/>
</dbReference>
<dbReference type="InterPro" id="IPR010035">
    <property type="entry name" value="Thi_S"/>
</dbReference>
<dbReference type="NCBIfam" id="TIGR01683">
    <property type="entry name" value="thiS"/>
    <property type="match status" value="1"/>
</dbReference>
<keyword evidence="1" id="KW-0934">Plastid</keyword>
<accession>A0A1Z1MKY5</accession>